<dbReference type="Gene3D" id="2.60.120.620">
    <property type="entry name" value="q2cbj1_9rhob like domain"/>
    <property type="match status" value="1"/>
</dbReference>
<keyword evidence="3" id="KW-1185">Reference proteome</keyword>
<keyword evidence="2" id="KW-0223">Dioxygenase</keyword>
<dbReference type="OrthoDB" id="9791262at2"/>
<proteinExistence type="predicted"/>
<dbReference type="RefSeq" id="WP_013628505.1">
    <property type="nucleotide sequence ID" value="NC_015174.1"/>
</dbReference>
<dbReference type="SUPFAM" id="SSF51197">
    <property type="entry name" value="Clavaminate synthase-like"/>
    <property type="match status" value="1"/>
</dbReference>
<dbReference type="GO" id="GO:0005506">
    <property type="term" value="F:iron ion binding"/>
    <property type="evidence" value="ECO:0007669"/>
    <property type="project" value="UniProtKB-ARBA"/>
</dbReference>
<dbReference type="HOGENOM" id="CLU_048953_5_1_0"/>
<dbReference type="eggNOG" id="COG5285">
    <property type="taxonomic scope" value="Bacteria"/>
</dbReference>
<name>F0SK54_RUBBR</name>
<evidence type="ECO:0000313" key="2">
    <source>
        <dbReference type="EMBL" id="ADY59781.1"/>
    </source>
</evidence>
<dbReference type="EMBL" id="CP002546">
    <property type="protein sequence ID" value="ADY59781.1"/>
    <property type="molecule type" value="Genomic_DNA"/>
</dbReference>
<dbReference type="InterPro" id="IPR008775">
    <property type="entry name" value="Phytyl_CoA_dOase-like"/>
</dbReference>
<organism evidence="2 3">
    <name type="scientific">Rubinisphaera brasiliensis (strain ATCC 49424 / DSM 5305 / JCM 21570 / IAM 15109 / NBRC 103401 / IFAM 1448)</name>
    <name type="common">Planctomyces brasiliensis</name>
    <dbReference type="NCBI Taxonomy" id="756272"/>
    <lineage>
        <taxon>Bacteria</taxon>
        <taxon>Pseudomonadati</taxon>
        <taxon>Planctomycetota</taxon>
        <taxon>Planctomycetia</taxon>
        <taxon>Planctomycetales</taxon>
        <taxon>Planctomycetaceae</taxon>
        <taxon>Rubinisphaera</taxon>
    </lineage>
</organism>
<protein>
    <submittedName>
        <fullName evidence="2">Phytanoyl-CoA dioxygenase</fullName>
    </submittedName>
</protein>
<dbReference type="Pfam" id="PF05721">
    <property type="entry name" value="PhyH"/>
    <property type="match status" value="1"/>
</dbReference>
<accession>F0SK54</accession>
<dbReference type="PANTHER" id="PTHR20883:SF48">
    <property type="entry name" value="ECTOINE DIOXYGENASE"/>
    <property type="match status" value="1"/>
</dbReference>
<dbReference type="PANTHER" id="PTHR20883">
    <property type="entry name" value="PHYTANOYL-COA DIOXYGENASE DOMAIN CONTAINING 1"/>
    <property type="match status" value="1"/>
</dbReference>
<sequence length="278" mass="31576">MALLSSADMARWEEDGYLLVENLLSPEETELLQRTCRADAALSQAAMDVRDASGRKTNLSLWNDPGDDLYGLISRSERVVNRMEQMLGDEVYHYHSKLSAKEPKVGGAWEWHQDYGYWYQNGCLLPTMASVFIAIDPATKENGCMQVLRGSHQMGRIDHHFSGEQTGADLERVELARQKFELVYCEMAAGTGLFFHGNLLHRSDPNLSDDPRWGLICCYNTRSNDPVIPHHHPGYRPLSKVPDSALLEWQPAEQHQQRVFLKQTEDKTTRVTADQTEA</sequence>
<evidence type="ECO:0000256" key="1">
    <source>
        <dbReference type="ARBA" id="ARBA00001954"/>
    </source>
</evidence>
<gene>
    <name evidence="2" type="ordered locus">Plabr_2179</name>
</gene>
<evidence type="ECO:0000313" key="3">
    <source>
        <dbReference type="Proteomes" id="UP000006860"/>
    </source>
</evidence>
<reference evidence="3" key="1">
    <citation type="submission" date="2011-02" db="EMBL/GenBank/DDBJ databases">
        <title>The complete genome of Planctomyces brasiliensis DSM 5305.</title>
        <authorList>
            <person name="Lucas S."/>
            <person name="Copeland A."/>
            <person name="Lapidus A."/>
            <person name="Bruce D."/>
            <person name="Goodwin L."/>
            <person name="Pitluck S."/>
            <person name="Kyrpides N."/>
            <person name="Mavromatis K."/>
            <person name="Pagani I."/>
            <person name="Ivanova N."/>
            <person name="Ovchinnikova G."/>
            <person name="Lu M."/>
            <person name="Detter J.C."/>
            <person name="Han C."/>
            <person name="Land M."/>
            <person name="Hauser L."/>
            <person name="Markowitz V."/>
            <person name="Cheng J.-F."/>
            <person name="Hugenholtz P."/>
            <person name="Woyke T."/>
            <person name="Wu D."/>
            <person name="Tindall B."/>
            <person name="Pomrenke H.G."/>
            <person name="Brambilla E."/>
            <person name="Klenk H.-P."/>
            <person name="Eisen J.A."/>
        </authorList>
    </citation>
    <scope>NUCLEOTIDE SEQUENCE [LARGE SCALE GENOMIC DNA]</scope>
    <source>
        <strain evidence="3">ATCC 49424 / DSM 5305 / JCM 21570 / NBRC 103401 / IFAM 1448</strain>
    </source>
</reference>
<comment type="cofactor">
    <cofactor evidence="1">
        <name>Fe(2+)</name>
        <dbReference type="ChEBI" id="CHEBI:29033"/>
    </cofactor>
</comment>
<dbReference type="STRING" id="756272.Plabr_2179"/>
<dbReference type="KEGG" id="pbs:Plabr_2179"/>
<keyword evidence="2" id="KW-0560">Oxidoreductase</keyword>
<dbReference type="AlphaFoldDB" id="F0SK54"/>
<dbReference type="Proteomes" id="UP000006860">
    <property type="component" value="Chromosome"/>
</dbReference>
<dbReference type="GO" id="GO:0016706">
    <property type="term" value="F:2-oxoglutarate-dependent dioxygenase activity"/>
    <property type="evidence" value="ECO:0007669"/>
    <property type="project" value="UniProtKB-ARBA"/>
</dbReference>